<proteinExistence type="predicted"/>
<dbReference type="EMBL" id="RXZH01000010">
    <property type="protein sequence ID" value="RTZ14208.1"/>
    <property type="molecule type" value="Genomic_DNA"/>
</dbReference>
<evidence type="ECO:0000313" key="1">
    <source>
        <dbReference type="EMBL" id="RTZ14208.1"/>
    </source>
</evidence>
<evidence type="ECO:0000313" key="2">
    <source>
        <dbReference type="Proteomes" id="UP000268973"/>
    </source>
</evidence>
<comment type="caution">
    <text evidence="1">The sequence shown here is derived from an EMBL/GenBank/DDBJ whole genome shotgun (WGS) entry which is preliminary data.</text>
</comment>
<evidence type="ECO:0008006" key="3">
    <source>
        <dbReference type="Google" id="ProtNLM"/>
    </source>
</evidence>
<accession>A0A3S0QBL4</accession>
<dbReference type="AlphaFoldDB" id="A0A3S0QBL4"/>
<sequence length="179" mass="19611">MNKYLVGVVIGLTSASCFAMGRPLPELDRSQYDTEQWQYVEGVGATVASETINADEQNYGHLMLRFDGDFTLYFVDRSHRCNGEDDVGPDNQTLPNRHVAVDGQAIEMKGICHQGFTQYSPANVAGKNFLNGHFIGNKEVKVGGLISAVDGVVTDEYAYSVSAMGFKNVSLKVLKAKHQ</sequence>
<keyword evidence="2" id="KW-1185">Reference proteome</keyword>
<protein>
    <recommendedName>
        <fullName evidence="3">Lipoprotein</fullName>
    </recommendedName>
</protein>
<organism evidence="1 2">
    <name type="scientific">Vibrio aquaticus</name>
    <dbReference type="NCBI Taxonomy" id="2496559"/>
    <lineage>
        <taxon>Bacteria</taxon>
        <taxon>Pseudomonadati</taxon>
        <taxon>Pseudomonadota</taxon>
        <taxon>Gammaproteobacteria</taxon>
        <taxon>Vibrionales</taxon>
        <taxon>Vibrionaceae</taxon>
        <taxon>Vibrio</taxon>
    </lineage>
</organism>
<gene>
    <name evidence="1" type="ORF">EJ063_17310</name>
</gene>
<dbReference type="OrthoDB" id="5872317at2"/>
<reference evidence="1 2" key="1">
    <citation type="submission" date="2018-12" db="EMBL/GenBank/DDBJ databases">
        <title>Vibrio sp. isolated from China Sea.</title>
        <authorList>
            <person name="Li Y."/>
        </authorList>
    </citation>
    <scope>NUCLEOTIDE SEQUENCE [LARGE SCALE GENOMIC DNA]</scope>
    <source>
        <strain evidence="1 2">BEI207</strain>
    </source>
</reference>
<dbReference type="PROSITE" id="PS51257">
    <property type="entry name" value="PROKAR_LIPOPROTEIN"/>
    <property type="match status" value="1"/>
</dbReference>
<dbReference type="RefSeq" id="WP_126575582.1">
    <property type="nucleotide sequence ID" value="NZ_RXZH01000010.1"/>
</dbReference>
<dbReference type="Proteomes" id="UP000268973">
    <property type="component" value="Unassembled WGS sequence"/>
</dbReference>
<name>A0A3S0QBL4_9VIBR</name>